<sequence length="447" mass="49208">MPRSAKMSDATIRTIESERRRSRFVSVAVVLLTLVLSAVILYQISVLISREAPSSFVTYNPPPPDRPDDYVPMQKDLSGGAPPVSATSVMVALDNTSLMAAASVNTDAISGSLLGTEDGLDGDFGLGGIGNGIGSGIGDGLSGGSAGMGDRESGGSSFCGRFWDLKKTRLKADSELKDPIANLGVMELMSRFYNGNWDTNLFRNYYESSVNLYAACFYMPLSLDKEASNAYDPDGSMGLEPSRWVAVYSARVKAPKTGRFRFVGIGDSVMGVRFNGKNVLQCGFHSLETGAWNANVEEDYIAAHEFYEYRSCGSWNMMFGGFRAGEYFEVKEGEWYEMQVLVSEIGGGAFGFCLLIDEEGAPRKLDADGVPIFQLFRTAFVEPNMEEAYAKIKFPCDEGGFIAKVDPPYDPDSRIWEAEPIEVKRNRGRNDRDGDRPRRDRRDRRGR</sequence>
<reference evidence="3" key="2">
    <citation type="submission" date="2021-04" db="EMBL/GenBank/DDBJ databases">
        <authorList>
            <person name="Gilroy R."/>
        </authorList>
    </citation>
    <scope>NUCLEOTIDE SEQUENCE</scope>
    <source>
        <strain evidence="3">14975</strain>
    </source>
</reference>
<keyword evidence="2" id="KW-1133">Transmembrane helix</keyword>
<dbReference type="AlphaFoldDB" id="A0A9D2AI93"/>
<feature type="compositionally biased region" description="Basic and acidic residues" evidence="1">
    <location>
        <begin position="411"/>
        <end position="440"/>
    </location>
</feature>
<gene>
    <name evidence="3" type="ORF">H9862_06480</name>
</gene>
<reference evidence="3" key="1">
    <citation type="journal article" date="2021" name="PeerJ">
        <title>Extensive microbial diversity within the chicken gut microbiome revealed by metagenomics and culture.</title>
        <authorList>
            <person name="Gilroy R."/>
            <person name="Ravi A."/>
            <person name="Getino M."/>
            <person name="Pursley I."/>
            <person name="Horton D.L."/>
            <person name="Alikhan N.F."/>
            <person name="Baker D."/>
            <person name="Gharbi K."/>
            <person name="Hall N."/>
            <person name="Watson M."/>
            <person name="Adriaenssens E.M."/>
            <person name="Foster-Nyarko E."/>
            <person name="Jarju S."/>
            <person name="Secka A."/>
            <person name="Antonio M."/>
            <person name="Oren A."/>
            <person name="Chaudhuri R.R."/>
            <person name="La Ragione R."/>
            <person name="Hildebrand F."/>
            <person name="Pallen M.J."/>
        </authorList>
    </citation>
    <scope>NUCLEOTIDE SEQUENCE</scope>
    <source>
        <strain evidence="3">14975</strain>
    </source>
</reference>
<dbReference type="Proteomes" id="UP000823964">
    <property type="component" value="Unassembled WGS sequence"/>
</dbReference>
<keyword evidence="2" id="KW-0812">Transmembrane</keyword>
<name>A0A9D2AI93_9BACT</name>
<evidence type="ECO:0000313" key="4">
    <source>
        <dbReference type="Proteomes" id="UP000823964"/>
    </source>
</evidence>
<keyword evidence="2" id="KW-0472">Membrane</keyword>
<dbReference type="EMBL" id="DXFQ01000116">
    <property type="protein sequence ID" value="HIX20226.1"/>
    <property type="molecule type" value="Genomic_DNA"/>
</dbReference>
<comment type="caution">
    <text evidence="3">The sequence shown here is derived from an EMBL/GenBank/DDBJ whole genome shotgun (WGS) entry which is preliminary data.</text>
</comment>
<organism evidence="3 4">
    <name type="scientific">Candidatus Akkermansia intestinigallinarum</name>
    <dbReference type="NCBI Taxonomy" id="2838431"/>
    <lineage>
        <taxon>Bacteria</taxon>
        <taxon>Pseudomonadati</taxon>
        <taxon>Verrucomicrobiota</taxon>
        <taxon>Verrucomicrobiia</taxon>
        <taxon>Verrucomicrobiales</taxon>
        <taxon>Akkermansiaceae</taxon>
        <taxon>Akkermansia</taxon>
    </lineage>
</organism>
<evidence type="ECO:0000256" key="1">
    <source>
        <dbReference type="SAM" id="MobiDB-lite"/>
    </source>
</evidence>
<evidence type="ECO:0000256" key="2">
    <source>
        <dbReference type="SAM" id="Phobius"/>
    </source>
</evidence>
<proteinExistence type="predicted"/>
<protein>
    <recommendedName>
        <fullName evidence="5">PA14 domain-containing protein</fullName>
    </recommendedName>
</protein>
<accession>A0A9D2AI93</accession>
<feature type="region of interest" description="Disordered" evidence="1">
    <location>
        <begin position="405"/>
        <end position="447"/>
    </location>
</feature>
<evidence type="ECO:0008006" key="5">
    <source>
        <dbReference type="Google" id="ProtNLM"/>
    </source>
</evidence>
<feature type="transmembrane region" description="Helical" evidence="2">
    <location>
        <begin position="24"/>
        <end position="44"/>
    </location>
</feature>
<evidence type="ECO:0000313" key="3">
    <source>
        <dbReference type="EMBL" id="HIX20226.1"/>
    </source>
</evidence>